<evidence type="ECO:0000313" key="5">
    <source>
        <dbReference type="Proteomes" id="UP000054166"/>
    </source>
</evidence>
<name>A0A0C3EYI9_PILCF</name>
<dbReference type="STRING" id="765440.A0A0C3EYI9"/>
<evidence type="ECO:0000313" key="4">
    <source>
        <dbReference type="EMBL" id="KIM72796.1"/>
    </source>
</evidence>
<evidence type="ECO:0000259" key="3">
    <source>
        <dbReference type="Pfam" id="PF01612"/>
    </source>
</evidence>
<dbReference type="InterPro" id="IPR036397">
    <property type="entry name" value="RNaseH_sf"/>
</dbReference>
<evidence type="ECO:0000256" key="2">
    <source>
        <dbReference type="ARBA" id="ARBA00022801"/>
    </source>
</evidence>
<dbReference type="EMBL" id="KN833106">
    <property type="protein sequence ID" value="KIM72796.1"/>
    <property type="molecule type" value="Genomic_DNA"/>
</dbReference>
<dbReference type="SUPFAM" id="SSF53098">
    <property type="entry name" value="Ribonuclease H-like"/>
    <property type="match status" value="1"/>
</dbReference>
<keyword evidence="1" id="KW-0540">Nuclease</keyword>
<reference evidence="5" key="2">
    <citation type="submission" date="2015-01" db="EMBL/GenBank/DDBJ databases">
        <title>Evolutionary Origins and Diversification of the Mycorrhizal Mutualists.</title>
        <authorList>
            <consortium name="DOE Joint Genome Institute"/>
            <consortium name="Mycorrhizal Genomics Consortium"/>
            <person name="Kohler A."/>
            <person name="Kuo A."/>
            <person name="Nagy L.G."/>
            <person name="Floudas D."/>
            <person name="Copeland A."/>
            <person name="Barry K.W."/>
            <person name="Cichocki N."/>
            <person name="Veneault-Fourrey C."/>
            <person name="LaButti K."/>
            <person name="Lindquist E.A."/>
            <person name="Lipzen A."/>
            <person name="Lundell T."/>
            <person name="Morin E."/>
            <person name="Murat C."/>
            <person name="Riley R."/>
            <person name="Ohm R."/>
            <person name="Sun H."/>
            <person name="Tunlid A."/>
            <person name="Henrissat B."/>
            <person name="Grigoriev I.V."/>
            <person name="Hibbett D.S."/>
            <person name="Martin F."/>
        </authorList>
    </citation>
    <scope>NUCLEOTIDE SEQUENCE [LARGE SCALE GENOMIC DNA]</scope>
    <source>
        <strain evidence="5">F 1598</strain>
    </source>
</reference>
<feature type="domain" description="3'-5' exonuclease" evidence="3">
    <location>
        <begin position="58"/>
        <end position="225"/>
    </location>
</feature>
<dbReference type="PANTHER" id="PTHR13620">
    <property type="entry name" value="3-5 EXONUCLEASE"/>
    <property type="match status" value="1"/>
</dbReference>
<dbReference type="GO" id="GO:0003676">
    <property type="term" value="F:nucleic acid binding"/>
    <property type="evidence" value="ECO:0007669"/>
    <property type="project" value="InterPro"/>
</dbReference>
<organism evidence="4 5">
    <name type="scientific">Piloderma croceum (strain F 1598)</name>
    <dbReference type="NCBI Taxonomy" id="765440"/>
    <lineage>
        <taxon>Eukaryota</taxon>
        <taxon>Fungi</taxon>
        <taxon>Dikarya</taxon>
        <taxon>Basidiomycota</taxon>
        <taxon>Agaricomycotina</taxon>
        <taxon>Agaricomycetes</taxon>
        <taxon>Agaricomycetidae</taxon>
        <taxon>Atheliales</taxon>
        <taxon>Atheliaceae</taxon>
        <taxon>Piloderma</taxon>
    </lineage>
</organism>
<protein>
    <recommendedName>
        <fullName evidence="3">3'-5' exonuclease domain-containing protein</fullName>
    </recommendedName>
</protein>
<dbReference type="Pfam" id="PF01612">
    <property type="entry name" value="DNA_pol_A_exo1"/>
    <property type="match status" value="1"/>
</dbReference>
<keyword evidence="5" id="KW-1185">Reference proteome</keyword>
<dbReference type="Proteomes" id="UP000054166">
    <property type="component" value="Unassembled WGS sequence"/>
</dbReference>
<dbReference type="CDD" id="cd06141">
    <property type="entry name" value="WRN_exo"/>
    <property type="match status" value="1"/>
</dbReference>
<dbReference type="GO" id="GO:0006139">
    <property type="term" value="P:nucleobase-containing compound metabolic process"/>
    <property type="evidence" value="ECO:0007669"/>
    <property type="project" value="InterPro"/>
</dbReference>
<dbReference type="InParanoid" id="A0A0C3EYI9"/>
<dbReference type="PANTHER" id="PTHR13620:SF104">
    <property type="entry name" value="EXONUCLEASE 3'-5' DOMAIN-CONTAINING PROTEIN 2"/>
    <property type="match status" value="1"/>
</dbReference>
<dbReference type="HOGENOM" id="CLU_912506_0_0_1"/>
<reference evidence="4 5" key="1">
    <citation type="submission" date="2014-04" db="EMBL/GenBank/DDBJ databases">
        <authorList>
            <consortium name="DOE Joint Genome Institute"/>
            <person name="Kuo A."/>
            <person name="Tarkka M."/>
            <person name="Buscot F."/>
            <person name="Kohler A."/>
            <person name="Nagy L.G."/>
            <person name="Floudas D."/>
            <person name="Copeland A."/>
            <person name="Barry K.W."/>
            <person name="Cichocki N."/>
            <person name="Veneault-Fourrey C."/>
            <person name="LaButti K."/>
            <person name="Lindquist E.A."/>
            <person name="Lipzen A."/>
            <person name="Lundell T."/>
            <person name="Morin E."/>
            <person name="Murat C."/>
            <person name="Sun H."/>
            <person name="Tunlid A."/>
            <person name="Henrissat B."/>
            <person name="Grigoriev I.V."/>
            <person name="Hibbett D.S."/>
            <person name="Martin F."/>
            <person name="Nordberg H.P."/>
            <person name="Cantor M.N."/>
            <person name="Hua S.X."/>
        </authorList>
    </citation>
    <scope>NUCLEOTIDE SEQUENCE [LARGE SCALE GENOMIC DNA]</scope>
    <source>
        <strain evidence="4 5">F 1598</strain>
    </source>
</reference>
<dbReference type="AlphaFoldDB" id="A0A0C3EYI9"/>
<dbReference type="InterPro" id="IPR002562">
    <property type="entry name" value="3'-5'_exonuclease_dom"/>
</dbReference>
<sequence>MTSVVKLEPITISKVGGEYRLSGVRVGKVLVLSTLAAVEEQIAGAMGKEEACFEGYGKVVGLDLEYNRSSGVGTKLGTVQLAFKDVTIVIQMALLGGKSNKPDTDQVPATLQNLLGDANYAKVGVGIKDDARLLSVALGTPVNGCIELSVLAWTLAHKSLKRAAATLPGCVSLGDLCEAYTEIRLCKDKGKAIPDWSVEVLDDALVHYAAMDAIGSRAVYSSLMPITSKYDDSEKSTLGRVWTFNVNKDTVLDIDGQTWKVVDPLDPKHVQCVMEELKKVQRLVAIKDKKIRELEESLAKVQISK</sequence>
<dbReference type="InterPro" id="IPR051132">
    <property type="entry name" value="3-5_Exonuclease_domain"/>
</dbReference>
<proteinExistence type="predicted"/>
<gene>
    <name evidence="4" type="ORF">PILCRDRAFT_15779</name>
</gene>
<dbReference type="OrthoDB" id="1920326at2759"/>
<keyword evidence="2" id="KW-0378">Hydrolase</keyword>
<dbReference type="Gene3D" id="3.30.420.10">
    <property type="entry name" value="Ribonuclease H-like superfamily/Ribonuclease H"/>
    <property type="match status" value="1"/>
</dbReference>
<dbReference type="GO" id="GO:0005634">
    <property type="term" value="C:nucleus"/>
    <property type="evidence" value="ECO:0007669"/>
    <property type="project" value="TreeGrafter"/>
</dbReference>
<dbReference type="InterPro" id="IPR012337">
    <property type="entry name" value="RNaseH-like_sf"/>
</dbReference>
<accession>A0A0C3EYI9</accession>
<dbReference type="GO" id="GO:0008408">
    <property type="term" value="F:3'-5' exonuclease activity"/>
    <property type="evidence" value="ECO:0007669"/>
    <property type="project" value="InterPro"/>
</dbReference>
<dbReference type="GO" id="GO:0005737">
    <property type="term" value="C:cytoplasm"/>
    <property type="evidence" value="ECO:0007669"/>
    <property type="project" value="TreeGrafter"/>
</dbReference>
<evidence type="ECO:0000256" key="1">
    <source>
        <dbReference type="ARBA" id="ARBA00022722"/>
    </source>
</evidence>